<keyword evidence="10" id="KW-0067">ATP-binding</keyword>
<keyword evidence="11" id="KW-0832">Ubl conjugation</keyword>
<dbReference type="PROSITE" id="PS50837">
    <property type="entry name" value="NACHT"/>
    <property type="match status" value="1"/>
</dbReference>
<feature type="domain" description="CARD" evidence="17">
    <location>
        <begin position="4"/>
        <end position="79"/>
    </location>
</feature>
<dbReference type="PROSITE" id="PS51450">
    <property type="entry name" value="LRR"/>
    <property type="match status" value="1"/>
</dbReference>
<dbReference type="InterPro" id="IPR027417">
    <property type="entry name" value="P-loop_NTPase"/>
</dbReference>
<dbReference type="InterPro" id="IPR007111">
    <property type="entry name" value="NACHT_NTPase"/>
</dbReference>
<dbReference type="Gene3D" id="1.20.58.1200">
    <property type="entry name" value="RNA silencing suppressor P21, N-terminal domain"/>
    <property type="match status" value="1"/>
</dbReference>
<keyword evidence="4" id="KW-1003">Cell membrane</keyword>
<dbReference type="GO" id="GO:0005737">
    <property type="term" value="C:cytoplasm"/>
    <property type="evidence" value="ECO:0007669"/>
    <property type="project" value="UniProtKB-SubCell"/>
</dbReference>
<dbReference type="CDD" id="cd01671">
    <property type="entry name" value="CARD"/>
    <property type="match status" value="1"/>
</dbReference>
<dbReference type="Gene3D" id="3.80.10.10">
    <property type="entry name" value="Ribonuclease Inhibitor"/>
    <property type="match status" value="2"/>
</dbReference>
<evidence type="ECO:0000256" key="15">
    <source>
        <dbReference type="ARBA" id="ARBA00023288"/>
    </source>
</evidence>
<evidence type="ECO:0000256" key="12">
    <source>
        <dbReference type="ARBA" id="ARBA00022859"/>
    </source>
</evidence>
<organism evidence="19 20">
    <name type="scientific">Lates calcarifer</name>
    <name type="common">Barramundi</name>
    <name type="synonym">Holocentrus calcarifer</name>
    <dbReference type="NCBI Taxonomy" id="8187"/>
    <lineage>
        <taxon>Eukaryota</taxon>
        <taxon>Metazoa</taxon>
        <taxon>Chordata</taxon>
        <taxon>Craniata</taxon>
        <taxon>Vertebrata</taxon>
        <taxon>Euteleostomi</taxon>
        <taxon>Actinopterygii</taxon>
        <taxon>Neopterygii</taxon>
        <taxon>Teleostei</taxon>
        <taxon>Neoteleostei</taxon>
        <taxon>Acanthomorphata</taxon>
        <taxon>Carangaria</taxon>
        <taxon>Carangaria incertae sedis</taxon>
        <taxon>Centropomidae</taxon>
        <taxon>Lates</taxon>
    </lineage>
</organism>
<evidence type="ECO:0000256" key="4">
    <source>
        <dbReference type="ARBA" id="ARBA00022475"/>
    </source>
</evidence>
<keyword evidence="8" id="KW-0677">Repeat</keyword>
<evidence type="ECO:0000256" key="3">
    <source>
        <dbReference type="ARBA" id="ARBA00004496"/>
    </source>
</evidence>
<evidence type="ECO:0000256" key="2">
    <source>
        <dbReference type="ARBA" id="ARBA00004193"/>
    </source>
</evidence>
<dbReference type="InterPro" id="IPR001611">
    <property type="entry name" value="Leu-rich_rpt"/>
</dbReference>
<evidence type="ECO:0000256" key="13">
    <source>
        <dbReference type="ARBA" id="ARBA00023136"/>
    </source>
</evidence>
<dbReference type="Proteomes" id="UP000694890">
    <property type="component" value="Linkage group LG7_2"/>
</dbReference>
<evidence type="ECO:0000256" key="6">
    <source>
        <dbReference type="ARBA" id="ARBA00022588"/>
    </source>
</evidence>
<dbReference type="GeneID" id="108873155"/>
<accession>A0AAJ8DJY4</accession>
<name>A0AAJ8DJY4_LATCA</name>
<dbReference type="InterPro" id="IPR003593">
    <property type="entry name" value="AAA+_ATPase"/>
</dbReference>
<evidence type="ECO:0000259" key="17">
    <source>
        <dbReference type="PROSITE" id="PS50209"/>
    </source>
</evidence>
<dbReference type="PROSITE" id="PS50209">
    <property type="entry name" value="CARD"/>
    <property type="match status" value="1"/>
</dbReference>
<dbReference type="InterPro" id="IPR032675">
    <property type="entry name" value="LRR_dom_sf"/>
</dbReference>
<gene>
    <name evidence="20" type="primary">LOC108873155</name>
</gene>
<evidence type="ECO:0000313" key="19">
    <source>
        <dbReference type="Proteomes" id="UP000694890"/>
    </source>
</evidence>
<evidence type="ECO:0000256" key="5">
    <source>
        <dbReference type="ARBA" id="ARBA00022490"/>
    </source>
</evidence>
<keyword evidence="6" id="KW-0399">Innate immunity</keyword>
<keyword evidence="5" id="KW-0963">Cytoplasm</keyword>
<feature type="domain" description="NACHT" evidence="18">
    <location>
        <begin position="224"/>
        <end position="340"/>
    </location>
</feature>
<dbReference type="SUPFAM" id="SSF52540">
    <property type="entry name" value="P-loop containing nucleoside triphosphate hydrolases"/>
    <property type="match status" value="1"/>
</dbReference>
<keyword evidence="9" id="KW-0547">Nucleotide-binding</keyword>
<keyword evidence="13" id="KW-0472">Membrane</keyword>
<dbReference type="InterPro" id="IPR001315">
    <property type="entry name" value="CARD"/>
</dbReference>
<sequence>MACTSQSAVDYIQQARVHLVRELRSLSVIIENLYQQEVLSDEEVSKIQAETDDYDKTRKILDSVIKKGEQACYVLLRIIDMTRKRTLGRSSLFPEKKSEASTGTKKFDLHHWISCFSFKEDTHMDVNYLQGPRPCHRYQRKLKSKAQKISNKFWMANKNLFEERNRPDLSYTPLVLEEQGNVSPSKIKKLKSKKSKMSRPKKLRTYIPEDKPEISPSDLLKTDKDCVLVGKPGIGKTALTHEMLKLWAERDGEELDYMFYFDMRETSDLMKATSLEDLLFSVFSEPDEGKEEVLDDIKKNSDNVTIIFDGITDLSSSVVKRLVDKDLLPDAKIIITCRPDDEEDFFSRDFRRVEVKGFSERSIKTYLSVTLGEEQKKVLNNLELLTLCHVPMYALMVSVCFSSEISPQPCTTTEIYINIVRLCLKMNSNKKKTKCLNFYINNKREQILSLAEAAFNAAERKTVILTDLSCEDSCVLSFLKPLFIKVAHTETITAYSFLHYTMQEFFAALWLLKNPDKVQDVFQQSLTEEMKHMRHLIPFMCRLLNEKNPSLMTCLIPAEELRSTSDGFFKELINKDRGSDVDILFLCQCLYESQCPEACSDLLNTLDYSLDLSEQSLDPYSCCAVAYVVSQSKERKIHLDLENVVISEQGMRRLIGCLQCVQWCDPLPRQLWKIFLLSEEQMDHSSLLGVDGNQLHLPVEGKKQLFEGAVKVMQKVTTKVNVCLYWDRPTPVCQHLCESLFEGLLHISSLSFRVTHRDPGSEDQERHHETLRREEKRLLLELCLKAALHKEESFHSVVNRLFSLFSVNTDLINILLDFYHHVKSEGCSSVIPKLRSVFQSAPSVWIIDLSERKTSILLEVLKLQPEKKRVELTGWSDEESEVRSLLQCLPYISQLSCDPDFFQRVCTSISVKSRQEVQQLVSLLKLLDFTLQLTGELNRKTCRTVGRVLGLCSSNVDLILTPRKVSVRGASLLFRPSTQLHSLRLSSHMVLLLFHWVRRGRLFCPLAVDELSLAPDRAQLSDRELLKVVSGLASLLRYCAVRRLDLTESCFPAQCLITLLLHHGSLTIRLSEESFQQLLTLLHEIQDQDLTLFFLSKVGGDLNCCCVNWELLHYLLQQPSAQTITVNLRKNHFLQENVTRLLPFLDRILLKRSSPSFVLAAIREIYKAQTSQIIPSLQRSLGHVINLTCRELDSEDCAALLFTLRHSDRVKLNLTWTSIPTEETQSILCSLDRVSQLSVDRNLLLRFIHCCAASDVLQEAASDLFRTLQHRLDLSCSSCVQLEDQTQTLGLTGDDCRAVSTVLRHSTQLSQLDLRDCEVEDSGLDLLFPVLHRVHLRASKAVLLQLLSLVPVNPEGDSVRRAESLCAALGGELDLSHTTLDQRACGALALMLDFSEGLEELDLSHCQLTDQLLLTLITHLHKVHVLDLSHNKITDVSTDKLLQLVCINPSTVTVRLFGNNIVDRTTFKKHTQFEIW</sequence>
<keyword evidence="15" id="KW-0449">Lipoprotein</keyword>
<dbReference type="SMART" id="SM00382">
    <property type="entry name" value="AAA"/>
    <property type="match status" value="1"/>
</dbReference>
<dbReference type="SMART" id="SM00114">
    <property type="entry name" value="CARD"/>
    <property type="match status" value="1"/>
</dbReference>
<evidence type="ECO:0000256" key="1">
    <source>
        <dbReference type="ARBA" id="ARBA00004187"/>
    </source>
</evidence>
<dbReference type="Gene3D" id="3.40.50.300">
    <property type="entry name" value="P-loop containing nucleotide triphosphate hydrolases"/>
    <property type="match status" value="1"/>
</dbReference>
<evidence type="ECO:0000256" key="9">
    <source>
        <dbReference type="ARBA" id="ARBA00022741"/>
    </source>
</evidence>
<dbReference type="PANTHER" id="PTHR24106">
    <property type="entry name" value="NACHT, LRR AND CARD DOMAINS-CONTAINING"/>
    <property type="match status" value="1"/>
</dbReference>
<reference evidence="20" key="1">
    <citation type="submission" date="2025-08" db="UniProtKB">
        <authorList>
            <consortium name="RefSeq"/>
        </authorList>
    </citation>
    <scope>IDENTIFICATION</scope>
    <source>
        <tissue evidence="20">Brain</tissue>
    </source>
</reference>
<keyword evidence="7" id="KW-0433">Leucine-rich repeat</keyword>
<dbReference type="InterPro" id="IPR051261">
    <property type="entry name" value="NLR"/>
</dbReference>
<dbReference type="GO" id="GO:0045087">
    <property type="term" value="P:innate immune response"/>
    <property type="evidence" value="ECO:0007669"/>
    <property type="project" value="UniProtKB-KW"/>
</dbReference>
<comment type="similarity">
    <text evidence="16">Belongs to the NOD1-NOD2 family.</text>
</comment>
<proteinExistence type="inferred from homology"/>
<evidence type="ECO:0000256" key="7">
    <source>
        <dbReference type="ARBA" id="ARBA00022614"/>
    </source>
</evidence>
<dbReference type="GO" id="GO:0042981">
    <property type="term" value="P:regulation of apoptotic process"/>
    <property type="evidence" value="ECO:0007669"/>
    <property type="project" value="InterPro"/>
</dbReference>
<dbReference type="Gene3D" id="1.10.533.10">
    <property type="entry name" value="Death Domain, Fas"/>
    <property type="match status" value="1"/>
</dbReference>
<dbReference type="Pfam" id="PF05729">
    <property type="entry name" value="NACHT"/>
    <property type="match status" value="1"/>
</dbReference>
<dbReference type="SUPFAM" id="SSF47986">
    <property type="entry name" value="DEATH domain"/>
    <property type="match status" value="1"/>
</dbReference>
<evidence type="ECO:0000259" key="18">
    <source>
        <dbReference type="PROSITE" id="PS50837"/>
    </source>
</evidence>
<dbReference type="Pfam" id="PF13516">
    <property type="entry name" value="LRR_6"/>
    <property type="match status" value="3"/>
</dbReference>
<dbReference type="InterPro" id="IPR011029">
    <property type="entry name" value="DEATH-like_dom_sf"/>
</dbReference>
<dbReference type="GO" id="GO:0005524">
    <property type="term" value="F:ATP binding"/>
    <property type="evidence" value="ECO:0007669"/>
    <property type="project" value="UniProtKB-KW"/>
</dbReference>
<comment type="subcellular location">
    <subcellularLocation>
        <location evidence="1">Basolateral cell membrane</location>
    </subcellularLocation>
    <subcellularLocation>
        <location evidence="2">Cell membrane</location>
        <topology evidence="2">Lipid-anchor</topology>
    </subcellularLocation>
    <subcellularLocation>
        <location evidence="3">Cytoplasm</location>
    </subcellularLocation>
</comment>
<evidence type="ECO:0000256" key="16">
    <source>
        <dbReference type="ARBA" id="ARBA00038296"/>
    </source>
</evidence>
<dbReference type="RefSeq" id="XP_050921867.1">
    <property type="nucleotide sequence ID" value="XM_051065910.1"/>
</dbReference>
<keyword evidence="14" id="KW-0564">Palmitate</keyword>
<keyword evidence="12" id="KW-0391">Immunity</keyword>
<dbReference type="GO" id="GO:0016323">
    <property type="term" value="C:basolateral plasma membrane"/>
    <property type="evidence" value="ECO:0007669"/>
    <property type="project" value="UniProtKB-SubCell"/>
</dbReference>
<evidence type="ECO:0000256" key="8">
    <source>
        <dbReference type="ARBA" id="ARBA00022737"/>
    </source>
</evidence>
<evidence type="ECO:0000256" key="11">
    <source>
        <dbReference type="ARBA" id="ARBA00022843"/>
    </source>
</evidence>
<evidence type="ECO:0000313" key="20">
    <source>
        <dbReference type="RefSeq" id="XP_050921867.1"/>
    </source>
</evidence>
<evidence type="ECO:0000256" key="14">
    <source>
        <dbReference type="ARBA" id="ARBA00023139"/>
    </source>
</evidence>
<dbReference type="Pfam" id="PF00619">
    <property type="entry name" value="CARD"/>
    <property type="match status" value="1"/>
</dbReference>
<dbReference type="SUPFAM" id="SSF52047">
    <property type="entry name" value="RNI-like"/>
    <property type="match status" value="1"/>
</dbReference>
<protein>
    <submittedName>
        <fullName evidence="20">Uncharacterized protein LOC108873155 isoform X16</fullName>
    </submittedName>
</protein>
<evidence type="ECO:0000256" key="10">
    <source>
        <dbReference type="ARBA" id="ARBA00022840"/>
    </source>
</evidence>